<dbReference type="EC" id="2.3.1.17" evidence="3"/>
<dbReference type="PANTHER" id="PTHR13947:SF37">
    <property type="entry name" value="LD18367P"/>
    <property type="match status" value="1"/>
</dbReference>
<keyword evidence="3" id="KW-0012">Acyltransferase</keyword>
<accession>A0A9W9YZ00</accession>
<dbReference type="AlphaFoldDB" id="A0A9W9YZ00"/>
<keyword evidence="2" id="KW-0472">Membrane</keyword>
<dbReference type="GO" id="GO:0017188">
    <property type="term" value="F:L-aspartate N-acetyltransferase activity"/>
    <property type="evidence" value="ECO:0007669"/>
    <property type="project" value="UniProtKB-EC"/>
</dbReference>
<comment type="caution">
    <text evidence="3">The sequence shown here is derived from an EMBL/GenBank/DDBJ whole genome shotgun (WGS) entry which is preliminary data.</text>
</comment>
<keyword evidence="2" id="KW-1133">Transmembrane helix</keyword>
<dbReference type="EMBL" id="MU826860">
    <property type="protein sequence ID" value="KAJ7370628.1"/>
    <property type="molecule type" value="Genomic_DNA"/>
</dbReference>
<dbReference type="InterPro" id="IPR050769">
    <property type="entry name" value="NAT_camello-type"/>
</dbReference>
<protein>
    <submittedName>
        <fullName evidence="3">N-acetylaspartate synthetase</fullName>
        <ecNumber evidence="3">2.3.1.17</ecNumber>
    </submittedName>
</protein>
<proteinExistence type="predicted"/>
<dbReference type="InterPro" id="IPR016181">
    <property type="entry name" value="Acyl_CoA_acyltransferase"/>
</dbReference>
<keyword evidence="1 3" id="KW-0808">Transferase</keyword>
<feature type="transmembrane region" description="Helical" evidence="2">
    <location>
        <begin position="90"/>
        <end position="109"/>
    </location>
</feature>
<keyword evidence="2" id="KW-0812">Transmembrane</keyword>
<evidence type="ECO:0000256" key="2">
    <source>
        <dbReference type="SAM" id="Phobius"/>
    </source>
</evidence>
<dbReference type="SUPFAM" id="SSF55729">
    <property type="entry name" value="Acyl-CoA N-acyltransferases (Nat)"/>
    <property type="match status" value="1"/>
</dbReference>
<sequence length="166" mass="18785">MSKKTSASRKGIQFGNSQHTLAATIPLDEVKIRSYQNSDQQDCREIFTRGMAHWISLAVRVDFPRYCFYMAVMGVFALFAADFTWSACIFGLYIGICIITMVVLYANAYNEGRKYTNTSLETDLKDIEKTYMSNDGSHMWVAEWNGKVVGMVGLLHNESHKPGSQK</sequence>
<evidence type="ECO:0000313" key="4">
    <source>
        <dbReference type="Proteomes" id="UP001163046"/>
    </source>
</evidence>
<dbReference type="Gene3D" id="3.40.630.30">
    <property type="match status" value="1"/>
</dbReference>
<keyword evidence="4" id="KW-1185">Reference proteome</keyword>
<dbReference type="PANTHER" id="PTHR13947">
    <property type="entry name" value="GNAT FAMILY N-ACETYLTRANSFERASE"/>
    <property type="match status" value="1"/>
</dbReference>
<name>A0A9W9YZ00_9CNID</name>
<evidence type="ECO:0000256" key="1">
    <source>
        <dbReference type="ARBA" id="ARBA00022679"/>
    </source>
</evidence>
<dbReference type="OrthoDB" id="41532at2759"/>
<feature type="transmembrane region" description="Helical" evidence="2">
    <location>
        <begin position="66"/>
        <end position="84"/>
    </location>
</feature>
<dbReference type="Proteomes" id="UP001163046">
    <property type="component" value="Unassembled WGS sequence"/>
</dbReference>
<evidence type="ECO:0000313" key="3">
    <source>
        <dbReference type="EMBL" id="KAJ7370628.1"/>
    </source>
</evidence>
<organism evidence="3 4">
    <name type="scientific">Desmophyllum pertusum</name>
    <dbReference type="NCBI Taxonomy" id="174260"/>
    <lineage>
        <taxon>Eukaryota</taxon>
        <taxon>Metazoa</taxon>
        <taxon>Cnidaria</taxon>
        <taxon>Anthozoa</taxon>
        <taxon>Hexacorallia</taxon>
        <taxon>Scleractinia</taxon>
        <taxon>Caryophylliina</taxon>
        <taxon>Caryophylliidae</taxon>
        <taxon>Desmophyllum</taxon>
    </lineage>
</organism>
<reference evidence="3" key="1">
    <citation type="submission" date="2023-01" db="EMBL/GenBank/DDBJ databases">
        <title>Genome assembly of the deep-sea coral Lophelia pertusa.</title>
        <authorList>
            <person name="Herrera S."/>
            <person name="Cordes E."/>
        </authorList>
    </citation>
    <scope>NUCLEOTIDE SEQUENCE</scope>
    <source>
        <strain evidence="3">USNM1676648</strain>
        <tissue evidence="3">Polyp</tissue>
    </source>
</reference>
<gene>
    <name evidence="3" type="primary">NAT8L_4</name>
    <name evidence="3" type="ORF">OS493_031043</name>
</gene>